<evidence type="ECO:0000256" key="1">
    <source>
        <dbReference type="SAM" id="Phobius"/>
    </source>
</evidence>
<dbReference type="KEGG" id="spat:A0O21_09450"/>
<dbReference type="OrthoDB" id="2237376at2"/>
<evidence type="ECO:0000313" key="3">
    <source>
        <dbReference type="Proteomes" id="UP000077317"/>
    </source>
</evidence>
<evidence type="ECO:0000313" key="2">
    <source>
        <dbReference type="EMBL" id="AND80204.1"/>
    </source>
</evidence>
<dbReference type="EMBL" id="CP014699">
    <property type="protein sequence ID" value="AND80204.1"/>
    <property type="molecule type" value="Genomic_DNA"/>
</dbReference>
<name>A0A172Q9R8_9STRE</name>
<keyword evidence="1" id="KW-1133">Transmembrane helix</keyword>
<dbReference type="Proteomes" id="UP000077317">
    <property type="component" value="Chromosome"/>
</dbReference>
<dbReference type="STRING" id="1811193.A0O21_09450"/>
<accession>A0A172Q9R8</accession>
<keyword evidence="3" id="KW-1185">Reference proteome</keyword>
<feature type="transmembrane region" description="Helical" evidence="1">
    <location>
        <begin position="7"/>
        <end position="23"/>
    </location>
</feature>
<proteinExistence type="predicted"/>
<reference evidence="2 3" key="1">
    <citation type="journal article" date="2016" name="Int. J. Syst. Evol. Microbiol.">
        <title>Streptococcuspantholopis sp. nov., isolated from faeces of the Tibetan antelope (Pantholops hodgsonii).</title>
        <authorList>
            <person name="Bai X."/>
            <person name="Xiong Y."/>
            <person name="Lu S."/>
            <person name="Jin D."/>
            <person name="Lai X."/>
            <person name="Yang J."/>
            <person name="Niu L."/>
            <person name="Hu S."/>
            <person name="Meng X."/>
            <person name="Pu J."/>
            <person name="Ye C."/>
            <person name="Xu J."/>
        </authorList>
    </citation>
    <scope>NUCLEOTIDE SEQUENCE [LARGE SCALE GENOMIC DNA]</scope>
    <source>
        <strain evidence="2 3">TA 26</strain>
    </source>
</reference>
<feature type="transmembrane region" description="Helical" evidence="1">
    <location>
        <begin position="84"/>
        <end position="103"/>
    </location>
</feature>
<dbReference type="AlphaFoldDB" id="A0A172Q9R8"/>
<keyword evidence="1" id="KW-0812">Transmembrane</keyword>
<organism evidence="2 3">
    <name type="scientific">Streptococcus pantholopis</name>
    <dbReference type="NCBI Taxonomy" id="1811193"/>
    <lineage>
        <taxon>Bacteria</taxon>
        <taxon>Bacillati</taxon>
        <taxon>Bacillota</taxon>
        <taxon>Bacilli</taxon>
        <taxon>Lactobacillales</taxon>
        <taxon>Streptococcaceae</taxon>
        <taxon>Streptococcus</taxon>
    </lineage>
</organism>
<feature type="transmembrane region" description="Helical" evidence="1">
    <location>
        <begin position="58"/>
        <end position="78"/>
    </location>
</feature>
<feature type="transmembrane region" description="Helical" evidence="1">
    <location>
        <begin position="35"/>
        <end position="53"/>
    </location>
</feature>
<protein>
    <submittedName>
        <fullName evidence="2">Uncharacterized protein</fullName>
    </submittedName>
</protein>
<gene>
    <name evidence="2" type="ORF">A0O21_09450</name>
</gene>
<keyword evidence="1" id="KW-0472">Membrane</keyword>
<reference evidence="3" key="2">
    <citation type="submission" date="2016-03" db="EMBL/GenBank/DDBJ databases">
        <title>Streptococcus antelopensis sp. nov., isolated from the feces of the Tibetan antelope (Pantholops hodgsonii) in Hoh Xil National Nature Reserve, Qinghai, China.</title>
        <authorList>
            <person name="Bai X."/>
        </authorList>
    </citation>
    <scope>NUCLEOTIDE SEQUENCE [LARGE SCALE GENOMIC DNA]</scope>
    <source>
        <strain evidence="3">TA 26</strain>
    </source>
</reference>
<dbReference type="RefSeq" id="WP_067064595.1">
    <property type="nucleotide sequence ID" value="NZ_CP014699.1"/>
</dbReference>
<sequence>MDKWTNTGFSLVVIGILVLVWGGTLQPINILSPDFMSFATGGLILFATGLCLISNLPFFCQIAGLWLAAVTVMLYIYSLPDTDLIVKVIGFVPVLALAVWLTIKFWK</sequence>